<keyword evidence="2" id="KW-0689">Ribosomal protein</keyword>
<feature type="region of interest" description="Disordered" evidence="5">
    <location>
        <begin position="503"/>
        <end position="570"/>
    </location>
</feature>
<feature type="compositionally biased region" description="Low complexity" evidence="5">
    <location>
        <begin position="523"/>
        <end position="532"/>
    </location>
</feature>
<dbReference type="GO" id="GO:0006412">
    <property type="term" value="P:translation"/>
    <property type="evidence" value="ECO:0007669"/>
    <property type="project" value="InterPro"/>
</dbReference>
<dbReference type="InterPro" id="IPR036351">
    <property type="entry name" value="Ribosomal_eL32_sf"/>
</dbReference>
<sequence>MAPVSTVKRPIIKKRTKSFPRFQSDRWKRLSSSWRKPKGIDCRVRRKFKGTNLMPNIGYGSNKKTRHMLRSGFYKFRVERPEDIDMLLMHNTKFAAEIAHGVSTRKRCAIVERAEQLNVRVLNKASPQAGLPQYARCLPVDQAVARYVIDVSPLSSFGLELKVTADRVDVSNPEVIHAYLTSPTAWSCRQLTVWKDFRYWIFDFGSLEAVVVSNESTMAPWFCKHVTVRTDGDAASFKVSRWIGAPHPSSAYVPRNPSVMNVAKVHCPMNCQASEFAHTQGASLHPASSSICTAAILDGLLTASGGDIVITATSGPIGFLDPDSIDLIETTVRIVNGFKTGMPLVDGCKDVEGANLCAEKGYPVASAGRETSLDQCPHNVSDDVYCVHDEDVVVACEGDGDPSGVGAFRKEEAVVQKKQFLRSLPLTCFDSLETHQGLGGPPGTMHLIVCPSKCGKPWEPCVAFQVDGSRSQRGIHLYRRLIITAARVDQSVHSLLISGHKPSAEHTVTHFPPQSAMTRGAGQQQQSPIQQPAPHPQDATSAGIGPGMAMATPSLPGGTNPQAEAAARGSYGGEGQWRTLVAHSDCDGFSLVIDQADELIFEQTCHPHQLKSGFKPKMGETFDAAVSFSTSSRLVQLFVNGALVASEKADFDMSLRGRMMIGRASAAEADYFQGDILGVKLYNREVPVATIRNAFTAETLTVHLPQAPGESRRTEDGRLCLSPCTAQRPAWADEASRPTKPAVVLSCTDSLRRHEFNGYVGQKVLAHCPPDCLHASGPLEGCKTYTSKSSICKAGLHSGALPKEGGELVVVVAEGLPSYDASQGHFGRQGKLCWEASSCITSCGIASQASAARTAQPQNFGPSPSKRPPLSEY</sequence>
<evidence type="ECO:0000256" key="3">
    <source>
        <dbReference type="ARBA" id="ARBA00023157"/>
    </source>
</evidence>
<dbReference type="Gene3D" id="2.170.130.20">
    <property type="entry name" value="LCCL-like domain"/>
    <property type="match status" value="2"/>
</dbReference>
<dbReference type="VEuPathDB" id="ToxoDB:LOC113147036"/>
<keyword evidence="8" id="KW-1185">Reference proteome</keyword>
<dbReference type="SMART" id="SM00603">
    <property type="entry name" value="LCCL"/>
    <property type="match status" value="1"/>
</dbReference>
<dbReference type="GO" id="GO:0022625">
    <property type="term" value="C:cytosolic large ribosomal subunit"/>
    <property type="evidence" value="ECO:0007669"/>
    <property type="project" value="TreeGrafter"/>
</dbReference>
<dbReference type="InterPro" id="IPR036609">
    <property type="entry name" value="LCCL_sf"/>
</dbReference>
<dbReference type="PANTHER" id="PTHR23413:SF1">
    <property type="entry name" value="RIBOSOMAL PROTEIN L32"/>
    <property type="match status" value="1"/>
</dbReference>
<dbReference type="Pfam" id="PF01655">
    <property type="entry name" value="Ribosomal_L32e"/>
    <property type="match status" value="1"/>
</dbReference>
<evidence type="ECO:0000313" key="8">
    <source>
        <dbReference type="Proteomes" id="UP000095192"/>
    </source>
</evidence>
<dbReference type="Gene3D" id="2.60.120.200">
    <property type="match status" value="1"/>
</dbReference>
<dbReference type="VEuPathDB" id="ToxoDB:LOC34618374"/>
<reference evidence="7 8" key="1">
    <citation type="journal article" date="2016" name="BMC Genomics">
        <title>Comparative genomics reveals Cyclospora cayetanensis possesses coccidia-like metabolism and invasion components but unique surface antigens.</title>
        <authorList>
            <person name="Liu S."/>
            <person name="Wang L."/>
            <person name="Zheng H."/>
            <person name="Xu Z."/>
            <person name="Roellig D.M."/>
            <person name="Li N."/>
            <person name="Frace M.A."/>
            <person name="Tang K."/>
            <person name="Arrowood M.J."/>
            <person name="Moss D.M."/>
            <person name="Zhang L."/>
            <person name="Feng Y."/>
            <person name="Xiao L."/>
        </authorList>
    </citation>
    <scope>NUCLEOTIDE SEQUENCE [LARGE SCALE GENOMIC DNA]</scope>
    <source>
        <strain evidence="7 8">CHN_HEN01</strain>
    </source>
</reference>
<evidence type="ECO:0000256" key="4">
    <source>
        <dbReference type="ARBA" id="ARBA00023274"/>
    </source>
</evidence>
<dbReference type="SUPFAM" id="SSF52042">
    <property type="entry name" value="Ribosomal protein L32e"/>
    <property type="match status" value="1"/>
</dbReference>
<keyword evidence="4" id="KW-0687">Ribonucleoprotein</keyword>
<dbReference type="PROSITE" id="PS00580">
    <property type="entry name" value="RIBOSOMAL_L32E"/>
    <property type="match status" value="1"/>
</dbReference>
<dbReference type="SUPFAM" id="SSF56487">
    <property type="entry name" value="SRCR-like"/>
    <property type="match status" value="1"/>
</dbReference>
<comment type="similarity">
    <text evidence="1">Belongs to the eukaryotic ribosomal protein eL32 family.</text>
</comment>
<organism evidence="7 8">
    <name type="scientific">Cyclospora cayetanensis</name>
    <dbReference type="NCBI Taxonomy" id="88456"/>
    <lineage>
        <taxon>Eukaryota</taxon>
        <taxon>Sar</taxon>
        <taxon>Alveolata</taxon>
        <taxon>Apicomplexa</taxon>
        <taxon>Conoidasida</taxon>
        <taxon>Coccidia</taxon>
        <taxon>Eucoccidiorida</taxon>
        <taxon>Eimeriorina</taxon>
        <taxon>Eimeriidae</taxon>
        <taxon>Cyclospora</taxon>
    </lineage>
</organism>
<dbReference type="Pfam" id="PF03815">
    <property type="entry name" value="LCCL"/>
    <property type="match status" value="2"/>
</dbReference>
<dbReference type="GO" id="GO:0003735">
    <property type="term" value="F:structural constituent of ribosome"/>
    <property type="evidence" value="ECO:0007669"/>
    <property type="project" value="InterPro"/>
</dbReference>
<dbReference type="InParanoid" id="A0A1D3D8M2"/>
<keyword evidence="3" id="KW-1015">Disulfide bond</keyword>
<dbReference type="VEuPathDB" id="ToxoDB:LOC34618424"/>
<dbReference type="InterPro" id="IPR004043">
    <property type="entry name" value="LCCL"/>
</dbReference>
<evidence type="ECO:0000256" key="5">
    <source>
        <dbReference type="SAM" id="MobiDB-lite"/>
    </source>
</evidence>
<feature type="region of interest" description="Disordered" evidence="5">
    <location>
        <begin position="852"/>
        <end position="873"/>
    </location>
</feature>
<evidence type="ECO:0000259" key="6">
    <source>
        <dbReference type="PROSITE" id="PS50820"/>
    </source>
</evidence>
<gene>
    <name evidence="7" type="ORF">cyc_01410</name>
</gene>
<dbReference type="PANTHER" id="PTHR23413">
    <property type="entry name" value="60S RIBOSOMAL PROTEIN L32 AND DNA-DIRECTED RNA POLYMERASE II, SUBUNIT N"/>
    <property type="match status" value="1"/>
</dbReference>
<proteinExistence type="inferred from homology"/>
<dbReference type="CDD" id="cd00513">
    <property type="entry name" value="Ribosomal_L32_L32e"/>
    <property type="match status" value="1"/>
</dbReference>
<dbReference type="SUPFAM" id="SSF69848">
    <property type="entry name" value="LCCL domain"/>
    <property type="match status" value="2"/>
</dbReference>
<dbReference type="InterPro" id="IPR001515">
    <property type="entry name" value="Ribosomal_eL32"/>
</dbReference>
<dbReference type="InterPro" id="IPR036772">
    <property type="entry name" value="SRCR-like_dom_sf"/>
</dbReference>
<dbReference type="VEuPathDB" id="ToxoDB:cyc_01410"/>
<protein>
    <submittedName>
        <fullName evidence="7">Scavenger receptor protein sr1</fullName>
    </submittedName>
</protein>
<evidence type="ECO:0000313" key="7">
    <source>
        <dbReference type="EMBL" id="OEH79807.1"/>
    </source>
</evidence>
<evidence type="ECO:0000256" key="2">
    <source>
        <dbReference type="ARBA" id="ARBA00022980"/>
    </source>
</evidence>
<dbReference type="AlphaFoldDB" id="A0A1D3D8M2"/>
<dbReference type="SUPFAM" id="SSF49899">
    <property type="entry name" value="Concanavalin A-like lectins/glucanases"/>
    <property type="match status" value="1"/>
</dbReference>
<dbReference type="Pfam" id="PF13385">
    <property type="entry name" value="Laminin_G_3"/>
    <property type="match status" value="1"/>
</dbReference>
<name>A0A1D3D8M2_9EIME</name>
<dbReference type="GO" id="GO:0016020">
    <property type="term" value="C:membrane"/>
    <property type="evidence" value="ECO:0007669"/>
    <property type="project" value="InterPro"/>
</dbReference>
<dbReference type="EMBL" id="JROU02000266">
    <property type="protein sequence ID" value="OEH79807.1"/>
    <property type="molecule type" value="Genomic_DNA"/>
</dbReference>
<dbReference type="SMART" id="SM01393">
    <property type="entry name" value="Ribosomal_L32e"/>
    <property type="match status" value="1"/>
</dbReference>
<accession>A0A1D3D8M2</accession>
<dbReference type="InterPro" id="IPR013320">
    <property type="entry name" value="ConA-like_dom_sf"/>
</dbReference>
<dbReference type="InterPro" id="IPR018263">
    <property type="entry name" value="Ribosomal_eL32_CS"/>
</dbReference>
<feature type="compositionally biased region" description="Polar residues" evidence="5">
    <location>
        <begin position="852"/>
        <end position="862"/>
    </location>
</feature>
<feature type="domain" description="LCCL" evidence="6">
    <location>
        <begin position="263"/>
        <end position="315"/>
    </location>
</feature>
<evidence type="ECO:0000256" key="1">
    <source>
        <dbReference type="ARBA" id="ARBA00008431"/>
    </source>
</evidence>
<feature type="domain" description="LCCL" evidence="6">
    <location>
        <begin position="743"/>
        <end position="825"/>
    </location>
</feature>
<keyword evidence="7" id="KW-0675">Receptor</keyword>
<comment type="caution">
    <text evidence="7">The sequence shown here is derived from an EMBL/GenBank/DDBJ whole genome shotgun (WGS) entry which is preliminary data.</text>
</comment>
<dbReference type="PROSITE" id="PS50820">
    <property type="entry name" value="LCCL"/>
    <property type="match status" value="2"/>
</dbReference>
<dbReference type="Proteomes" id="UP000095192">
    <property type="component" value="Unassembled WGS sequence"/>
</dbReference>